<evidence type="ECO:0000313" key="2">
    <source>
        <dbReference type="Proteomes" id="UP000249198"/>
    </source>
</evidence>
<dbReference type="Gene3D" id="1.10.238.160">
    <property type="match status" value="1"/>
</dbReference>
<comment type="caution">
    <text evidence="1">The sequence shown here is derived from an EMBL/GenBank/DDBJ whole genome shotgun (WGS) entry which is preliminary data.</text>
</comment>
<gene>
    <name evidence="1" type="ORF">DI599_20205</name>
</gene>
<dbReference type="PANTHER" id="PTHR36154">
    <property type="entry name" value="DNA-BINDING TRANSCRIPTIONAL ACTIVATOR ALPA"/>
    <property type="match status" value="1"/>
</dbReference>
<dbReference type="Pfam" id="PF05930">
    <property type="entry name" value="Phage_AlpA"/>
    <property type="match status" value="1"/>
</dbReference>
<name>A0A2W5CSX4_9PSED</name>
<evidence type="ECO:0000313" key="1">
    <source>
        <dbReference type="EMBL" id="PZP21108.1"/>
    </source>
</evidence>
<protein>
    <submittedName>
        <fullName evidence="1">Transcriptional regulator</fullName>
    </submittedName>
</protein>
<dbReference type="AlphaFoldDB" id="A0A2W5CSX4"/>
<dbReference type="InterPro" id="IPR010260">
    <property type="entry name" value="AlpA"/>
</dbReference>
<dbReference type="EMBL" id="QFOH01000035">
    <property type="protein sequence ID" value="PZP21108.1"/>
    <property type="molecule type" value="Genomic_DNA"/>
</dbReference>
<dbReference type="PANTHER" id="PTHR36154:SF1">
    <property type="entry name" value="DNA-BINDING TRANSCRIPTIONAL ACTIVATOR ALPA"/>
    <property type="match status" value="1"/>
</dbReference>
<dbReference type="InterPro" id="IPR052931">
    <property type="entry name" value="Prophage_regulatory_activator"/>
</dbReference>
<reference evidence="1 2" key="1">
    <citation type="submission" date="2017-08" db="EMBL/GenBank/DDBJ databases">
        <title>Infants hospitalized years apart are colonized by the same room-sourced microbial strains.</title>
        <authorList>
            <person name="Brooks B."/>
            <person name="Olm M.R."/>
            <person name="Firek B.A."/>
            <person name="Baker R."/>
            <person name="Thomas B.C."/>
            <person name="Morowitz M.J."/>
            <person name="Banfield J.F."/>
        </authorList>
    </citation>
    <scope>NUCLEOTIDE SEQUENCE [LARGE SCALE GENOMIC DNA]</scope>
    <source>
        <strain evidence="1">S2_009_000_R2_77</strain>
    </source>
</reference>
<proteinExistence type="predicted"/>
<dbReference type="Proteomes" id="UP000249198">
    <property type="component" value="Unassembled WGS sequence"/>
</dbReference>
<accession>A0A2W5CSX4</accession>
<organism evidence="1 2">
    <name type="scientific">Pseudomonas kuykendallii</name>
    <dbReference type="NCBI Taxonomy" id="1007099"/>
    <lineage>
        <taxon>Bacteria</taxon>
        <taxon>Pseudomonadati</taxon>
        <taxon>Pseudomonadota</taxon>
        <taxon>Gammaproteobacteria</taxon>
        <taxon>Pseudomonadales</taxon>
        <taxon>Pseudomonadaceae</taxon>
        <taxon>Pseudomonas</taxon>
    </lineage>
</organism>
<sequence length="82" mass="9166">MSARTIAPSTEEPRFLRLPEVELAVGKKRSTIYRDIAAGKFPAPYDLGSSRSVGWLSTEISDWILSRPRVQLRASVSTECEQ</sequence>